<gene>
    <name evidence="8" type="ORF">GCM10007927_29810</name>
</gene>
<evidence type="ECO:0000256" key="6">
    <source>
        <dbReference type="SAM" id="Phobius"/>
    </source>
</evidence>
<dbReference type="PANTHER" id="PTHR22911">
    <property type="entry name" value="ACYL-MALONYL CONDENSING ENZYME-RELATED"/>
    <property type="match status" value="1"/>
</dbReference>
<protein>
    <submittedName>
        <fullName evidence="8">Transporter RarD family, DMT superfamily protein</fullName>
    </submittedName>
</protein>
<comment type="subcellular location">
    <subcellularLocation>
        <location evidence="1">Membrane</location>
        <topology evidence="1">Multi-pass membrane protein</topology>
    </subcellularLocation>
</comment>
<evidence type="ECO:0000256" key="4">
    <source>
        <dbReference type="ARBA" id="ARBA00022989"/>
    </source>
</evidence>
<dbReference type="SUPFAM" id="SSF103481">
    <property type="entry name" value="Multidrug resistance efflux transporter EmrE"/>
    <property type="match status" value="2"/>
</dbReference>
<comment type="similarity">
    <text evidence="2">Belongs to the drug/metabolite transporter (DMT) superfamily. 10 TMS drug/metabolite exporter (DME) (TC 2.A.7.3) family.</text>
</comment>
<dbReference type="Pfam" id="PF00892">
    <property type="entry name" value="EamA"/>
    <property type="match status" value="2"/>
</dbReference>
<feature type="domain" description="EamA" evidence="7">
    <location>
        <begin position="161"/>
        <end position="300"/>
    </location>
</feature>
<proteinExistence type="inferred from homology"/>
<feature type="transmembrane region" description="Helical" evidence="6">
    <location>
        <begin position="128"/>
        <end position="146"/>
    </location>
</feature>
<feature type="transmembrane region" description="Helical" evidence="6">
    <location>
        <begin position="81"/>
        <end position="100"/>
    </location>
</feature>
<feature type="transmembrane region" description="Helical" evidence="6">
    <location>
        <begin position="106"/>
        <end position="123"/>
    </location>
</feature>
<dbReference type="Proteomes" id="UP001161388">
    <property type="component" value="Unassembled WGS sequence"/>
</dbReference>
<evidence type="ECO:0000256" key="5">
    <source>
        <dbReference type="ARBA" id="ARBA00023136"/>
    </source>
</evidence>
<feature type="transmembrane region" description="Helical" evidence="6">
    <location>
        <begin position="283"/>
        <end position="301"/>
    </location>
</feature>
<keyword evidence="9" id="KW-1185">Reference proteome</keyword>
<dbReference type="EMBL" id="BSNL01000001">
    <property type="protein sequence ID" value="GLQ28178.1"/>
    <property type="molecule type" value="Genomic_DNA"/>
</dbReference>
<evidence type="ECO:0000256" key="3">
    <source>
        <dbReference type="ARBA" id="ARBA00022692"/>
    </source>
</evidence>
<dbReference type="RefSeq" id="WP_284374610.1">
    <property type="nucleotide sequence ID" value="NZ_BAABWP010000002.1"/>
</dbReference>
<evidence type="ECO:0000259" key="7">
    <source>
        <dbReference type="Pfam" id="PF00892"/>
    </source>
</evidence>
<keyword evidence="5 6" id="KW-0472">Membrane</keyword>
<accession>A0ABQ5VMB0</accession>
<comment type="caution">
    <text evidence="8">The sequence shown here is derived from an EMBL/GenBank/DDBJ whole genome shotgun (WGS) entry which is preliminary data.</text>
</comment>
<evidence type="ECO:0000256" key="2">
    <source>
        <dbReference type="ARBA" id="ARBA00009853"/>
    </source>
</evidence>
<feature type="domain" description="EamA" evidence="7">
    <location>
        <begin position="18"/>
        <end position="145"/>
    </location>
</feature>
<feature type="transmembrane region" description="Helical" evidence="6">
    <location>
        <begin position="192"/>
        <end position="214"/>
    </location>
</feature>
<reference evidence="8" key="1">
    <citation type="journal article" date="2014" name="Int. J. Syst. Evol. Microbiol.">
        <title>Complete genome of a new Firmicutes species belonging to the dominant human colonic microbiota ('Ruminococcus bicirculans') reveals two chromosomes and a selective capacity to utilize plant glucans.</title>
        <authorList>
            <consortium name="NISC Comparative Sequencing Program"/>
            <person name="Wegmann U."/>
            <person name="Louis P."/>
            <person name="Goesmann A."/>
            <person name="Henrissat B."/>
            <person name="Duncan S.H."/>
            <person name="Flint H.J."/>
        </authorList>
    </citation>
    <scope>NUCLEOTIDE SEQUENCE</scope>
    <source>
        <strain evidence="8">NBRC 109915</strain>
    </source>
</reference>
<keyword evidence="3 6" id="KW-0812">Transmembrane</keyword>
<reference evidence="8" key="2">
    <citation type="submission" date="2023-01" db="EMBL/GenBank/DDBJ databases">
        <title>Draft genome sequence of Sulfitobacter pacificus strain NBRC 109915.</title>
        <authorList>
            <person name="Sun Q."/>
            <person name="Mori K."/>
        </authorList>
    </citation>
    <scope>NUCLEOTIDE SEQUENCE</scope>
    <source>
        <strain evidence="8">NBRC 109915</strain>
    </source>
</reference>
<evidence type="ECO:0000313" key="9">
    <source>
        <dbReference type="Proteomes" id="UP001161388"/>
    </source>
</evidence>
<sequence>MAASLTYNNPARAIALKTGAVFLFMVMAALIKAASDAVPPGQAVFFRSFFALPIIVIWLWQQGHLHDGFKANNILGHVWRGLFGTTAMALTFAGLALLPLPEVTAIGYATPMFTVILAAVLLGEKIRLFRLSAVVLGLVGVMIVLAPRLSLDQSYSDAATFGALLVLAASILRALVQIHVRRLVQTDSTSAIVFYFSLTATVVSLLSLPLGWVFPIPSLAWTNPGFEVLGLVICAGLIGGVAQIMVTSSYRFGTASMLAPFDYSSMIFATAIGWLVFGEIPTPTILIGAALVIAGGVLIIWRERQLGLDRSKSKPSIAPAGSPN</sequence>
<dbReference type="InterPro" id="IPR037185">
    <property type="entry name" value="EmrE-like"/>
</dbReference>
<keyword evidence="4 6" id="KW-1133">Transmembrane helix</keyword>
<feature type="transmembrane region" description="Helical" evidence="6">
    <location>
        <begin position="258"/>
        <end position="277"/>
    </location>
</feature>
<evidence type="ECO:0000313" key="8">
    <source>
        <dbReference type="EMBL" id="GLQ28178.1"/>
    </source>
</evidence>
<organism evidence="8 9">
    <name type="scientific">Sulfitobacter pacificus</name>
    <dbReference type="NCBI Taxonomy" id="1499314"/>
    <lineage>
        <taxon>Bacteria</taxon>
        <taxon>Pseudomonadati</taxon>
        <taxon>Pseudomonadota</taxon>
        <taxon>Alphaproteobacteria</taxon>
        <taxon>Rhodobacterales</taxon>
        <taxon>Roseobacteraceae</taxon>
        <taxon>Sulfitobacter</taxon>
    </lineage>
</organism>
<name>A0ABQ5VMB0_9RHOB</name>
<feature type="transmembrane region" description="Helical" evidence="6">
    <location>
        <begin position="43"/>
        <end position="60"/>
    </location>
</feature>
<dbReference type="PANTHER" id="PTHR22911:SF6">
    <property type="entry name" value="SOLUTE CARRIER FAMILY 35 MEMBER G1"/>
    <property type="match status" value="1"/>
</dbReference>
<feature type="transmembrane region" description="Helical" evidence="6">
    <location>
        <begin position="12"/>
        <end position="31"/>
    </location>
</feature>
<feature type="transmembrane region" description="Helical" evidence="6">
    <location>
        <begin position="226"/>
        <end position="246"/>
    </location>
</feature>
<evidence type="ECO:0000256" key="1">
    <source>
        <dbReference type="ARBA" id="ARBA00004141"/>
    </source>
</evidence>
<feature type="transmembrane region" description="Helical" evidence="6">
    <location>
        <begin position="158"/>
        <end position="180"/>
    </location>
</feature>
<dbReference type="InterPro" id="IPR000620">
    <property type="entry name" value="EamA_dom"/>
</dbReference>